<reference evidence="2" key="1">
    <citation type="submission" date="2020-07" db="EMBL/GenBank/DDBJ databases">
        <title>Huge and variable diversity of episymbiotic CPR bacteria and DPANN archaea in groundwater ecosystems.</title>
        <authorList>
            <person name="He C.Y."/>
            <person name="Keren R."/>
            <person name="Whittaker M."/>
            <person name="Farag I.F."/>
            <person name="Doudna J."/>
            <person name="Cate J.H.D."/>
            <person name="Banfield J.F."/>
        </authorList>
    </citation>
    <scope>NUCLEOTIDE SEQUENCE</scope>
    <source>
        <strain evidence="2">NC_groundwater_1664_Pr3_B-0.1um_52_9</strain>
    </source>
</reference>
<name>A0A9D6V900_9BACT</name>
<evidence type="ECO:0000313" key="2">
    <source>
        <dbReference type="EMBL" id="MBI5251182.1"/>
    </source>
</evidence>
<gene>
    <name evidence="2" type="ORF">HY912_16965</name>
</gene>
<dbReference type="EMBL" id="JACRDE010000443">
    <property type="protein sequence ID" value="MBI5251182.1"/>
    <property type="molecule type" value="Genomic_DNA"/>
</dbReference>
<dbReference type="AlphaFoldDB" id="A0A9D6V900"/>
<evidence type="ECO:0000313" key="3">
    <source>
        <dbReference type="Proteomes" id="UP000807825"/>
    </source>
</evidence>
<keyword evidence="1" id="KW-1133">Transmembrane helix</keyword>
<evidence type="ECO:0000256" key="1">
    <source>
        <dbReference type="SAM" id="Phobius"/>
    </source>
</evidence>
<protein>
    <submittedName>
        <fullName evidence="2">Uncharacterized protein</fullName>
    </submittedName>
</protein>
<feature type="transmembrane region" description="Helical" evidence="1">
    <location>
        <begin position="109"/>
        <end position="134"/>
    </location>
</feature>
<accession>A0A9D6V900</accession>
<dbReference type="Proteomes" id="UP000807825">
    <property type="component" value="Unassembled WGS sequence"/>
</dbReference>
<feature type="transmembrane region" description="Helical" evidence="1">
    <location>
        <begin position="154"/>
        <end position="172"/>
    </location>
</feature>
<keyword evidence="1" id="KW-0812">Transmembrane</keyword>
<comment type="caution">
    <text evidence="2">The sequence shown here is derived from an EMBL/GenBank/DDBJ whole genome shotgun (WGS) entry which is preliminary data.</text>
</comment>
<keyword evidence="1" id="KW-0472">Membrane</keyword>
<proteinExistence type="predicted"/>
<organism evidence="2 3">
    <name type="scientific">Desulfomonile tiedjei</name>
    <dbReference type="NCBI Taxonomy" id="2358"/>
    <lineage>
        <taxon>Bacteria</taxon>
        <taxon>Pseudomonadati</taxon>
        <taxon>Thermodesulfobacteriota</taxon>
        <taxon>Desulfomonilia</taxon>
        <taxon>Desulfomonilales</taxon>
        <taxon>Desulfomonilaceae</taxon>
        <taxon>Desulfomonile</taxon>
    </lineage>
</organism>
<sequence>MPSSKSMFWRAIGVMRCYNHQMRILFRECIVLCISLALFPAAVILLLLHNDALSTGLAFLRRLLFAGGSLSETALDLWVKVISPYLVIQAIRAFIWSQKSIVGRKWANLYFAALLAAISAWFFSKAWDLLYFMYALGDIPDELKQFFQLEGDNILAGALSLALSIYCFSTFLNPRRGAKKKFDPEP</sequence>
<feature type="transmembrane region" description="Helical" evidence="1">
    <location>
        <begin position="78"/>
        <end position="97"/>
    </location>
</feature>